<dbReference type="Proteomes" id="UP001385951">
    <property type="component" value="Unassembled WGS sequence"/>
</dbReference>
<gene>
    <name evidence="1" type="ORF">QCA50_004765</name>
</gene>
<evidence type="ECO:0000313" key="1">
    <source>
        <dbReference type="EMBL" id="KAK7691367.1"/>
    </source>
</evidence>
<dbReference type="EMBL" id="JASBNA010000005">
    <property type="protein sequence ID" value="KAK7691367.1"/>
    <property type="molecule type" value="Genomic_DNA"/>
</dbReference>
<sequence>MLPNLHSLRLFMLDWRKEETYGTHPWGINADPTKVPPPIRPLLVSAISVVYTSRALETFPGENDDLRRIDVLRYFSDMKLLRISRASPTSDIPEMHPLNVEKLLLYYIADAPGWITLLKRANITDTLRSFGTGVLALYSPALERTPIAIWLHEDVGPRLEELDLSIVKVYAHTAQSVMSRSWENLGLSTCINLVLSPSLFPYLRCELMARQRGTSFFTFYPTCRARTWKHFTSHSKAKNLMSFLLETLLRSSKHTIGNTFHDYDTVQALTAAYTVIKTSRFLLACTSS</sequence>
<comment type="caution">
    <text evidence="1">The sequence shown here is derived from an EMBL/GenBank/DDBJ whole genome shotgun (WGS) entry which is preliminary data.</text>
</comment>
<dbReference type="AlphaFoldDB" id="A0AAW0GHT1"/>
<accession>A0AAW0GHT1</accession>
<keyword evidence="2" id="KW-1185">Reference proteome</keyword>
<evidence type="ECO:0000313" key="2">
    <source>
        <dbReference type="Proteomes" id="UP001385951"/>
    </source>
</evidence>
<reference evidence="1 2" key="1">
    <citation type="submission" date="2022-09" db="EMBL/GenBank/DDBJ databases">
        <authorList>
            <person name="Palmer J.M."/>
        </authorList>
    </citation>
    <scope>NUCLEOTIDE SEQUENCE [LARGE SCALE GENOMIC DNA]</scope>
    <source>
        <strain evidence="1 2">DSM 7382</strain>
    </source>
</reference>
<protein>
    <submittedName>
        <fullName evidence="1">Uncharacterized protein</fullName>
    </submittedName>
</protein>
<organism evidence="1 2">
    <name type="scientific">Cerrena zonata</name>
    <dbReference type="NCBI Taxonomy" id="2478898"/>
    <lineage>
        <taxon>Eukaryota</taxon>
        <taxon>Fungi</taxon>
        <taxon>Dikarya</taxon>
        <taxon>Basidiomycota</taxon>
        <taxon>Agaricomycotina</taxon>
        <taxon>Agaricomycetes</taxon>
        <taxon>Polyporales</taxon>
        <taxon>Cerrenaceae</taxon>
        <taxon>Cerrena</taxon>
    </lineage>
</organism>
<proteinExistence type="predicted"/>
<name>A0AAW0GHT1_9APHY</name>